<dbReference type="Gene3D" id="3.30.565.10">
    <property type="entry name" value="Histidine kinase-like ATPase, C-terminal domain"/>
    <property type="match status" value="1"/>
</dbReference>
<keyword evidence="5" id="KW-0597">Phosphoprotein</keyword>
<reference evidence="16 17" key="1">
    <citation type="submission" date="2022-12" db="EMBL/GenBank/DDBJ databases">
        <title>Draft genome sequence of Paenibacillus sp. dW9.</title>
        <authorList>
            <person name="Choi E.-W."/>
            <person name="Kim D.-U."/>
        </authorList>
    </citation>
    <scope>NUCLEOTIDE SEQUENCE [LARGE SCALE GENOMIC DNA]</scope>
    <source>
        <strain evidence="17">dW9</strain>
    </source>
</reference>
<dbReference type="PROSITE" id="PS50885">
    <property type="entry name" value="HAMP"/>
    <property type="match status" value="1"/>
</dbReference>
<dbReference type="SMART" id="SM00304">
    <property type="entry name" value="HAMP"/>
    <property type="match status" value="1"/>
</dbReference>
<evidence type="ECO:0000256" key="7">
    <source>
        <dbReference type="ARBA" id="ARBA00022741"/>
    </source>
</evidence>
<keyword evidence="13" id="KW-1133">Transmembrane helix</keyword>
<sequence>MIRMFMFLGLTWITALAGSLTFLYARSESQLRQEAERQGRIWQAYTVKQVEQTVAELDRIVRALSGDYAVRRYAESGFAREGGEAASMKEHVETLIKQQTSQFPFINELCLSHISTKSAICNKPSPDSRPLSFFSLPALSRSDRGVLMLAAMPGDGTQSPQELVYAAPLLDRSNNVIAGVVSVSLNPSYWLKEAFPTDPHLRFDLTDSNGAVIYRHDGGQERTNGLPNVESAANGGSDNGKIALVTQLGLSQAAWTLTAEVEPVNPLADRRNVLWTSLIALLMSSLVAASGALLYRRTFAAPLGKLRALMKRAESGDWNAYWVGKSIVEVEALAESYNQMLNRLEELIRQVKREEALKKEAELEALRYQLNPHFLYNTLNTIKWVAKLNRTPLIAEAVTALVRLLQASLGKKGDFIEVREEIGLLQDYMEIQRFRYGDKIVLKCEMEPEAGRCLLPCLLLQPLVENAIVHGIEPAKREGIISVRIGLDMPRQLLLCHVEDNGLGMAPERQGDEASEGSRMRERMSGIGLKHIREKIRLYYGPGYNMHMASKPGEGTTVRLTLPMHMNGG</sequence>
<evidence type="ECO:0000256" key="12">
    <source>
        <dbReference type="SAM" id="Coils"/>
    </source>
</evidence>
<evidence type="ECO:0000256" key="10">
    <source>
        <dbReference type="ARBA" id="ARBA00023012"/>
    </source>
</evidence>
<dbReference type="InterPro" id="IPR005467">
    <property type="entry name" value="His_kinase_dom"/>
</dbReference>
<protein>
    <recommendedName>
        <fullName evidence="3">histidine kinase</fullName>
        <ecNumber evidence="3">2.7.13.3</ecNumber>
    </recommendedName>
</protein>
<dbReference type="InterPro" id="IPR050640">
    <property type="entry name" value="Bact_2-comp_sensor_kinase"/>
</dbReference>
<dbReference type="PANTHER" id="PTHR34220:SF7">
    <property type="entry name" value="SENSOR HISTIDINE KINASE YPDA"/>
    <property type="match status" value="1"/>
</dbReference>
<evidence type="ECO:0000259" key="15">
    <source>
        <dbReference type="PROSITE" id="PS50885"/>
    </source>
</evidence>
<dbReference type="EC" id="2.7.13.3" evidence="3"/>
<evidence type="ECO:0000259" key="14">
    <source>
        <dbReference type="PROSITE" id="PS50109"/>
    </source>
</evidence>
<dbReference type="Gene3D" id="6.10.340.10">
    <property type="match status" value="1"/>
</dbReference>
<dbReference type="PROSITE" id="PS50109">
    <property type="entry name" value="HIS_KIN"/>
    <property type="match status" value="1"/>
</dbReference>
<keyword evidence="12" id="KW-0175">Coiled coil</keyword>
<dbReference type="InterPro" id="IPR003594">
    <property type="entry name" value="HATPase_dom"/>
</dbReference>
<dbReference type="InterPro" id="IPR036890">
    <property type="entry name" value="HATPase_C_sf"/>
</dbReference>
<dbReference type="Pfam" id="PF06580">
    <property type="entry name" value="His_kinase"/>
    <property type="match status" value="1"/>
</dbReference>
<comment type="subcellular location">
    <subcellularLocation>
        <location evidence="2">Cell membrane</location>
        <topology evidence="2">Multi-pass membrane protein</topology>
    </subcellularLocation>
</comment>
<dbReference type="InterPro" id="IPR003660">
    <property type="entry name" value="HAMP_dom"/>
</dbReference>
<evidence type="ECO:0000256" key="2">
    <source>
        <dbReference type="ARBA" id="ARBA00004651"/>
    </source>
</evidence>
<keyword evidence="13" id="KW-0812">Transmembrane</keyword>
<keyword evidence="17" id="KW-1185">Reference proteome</keyword>
<evidence type="ECO:0000256" key="6">
    <source>
        <dbReference type="ARBA" id="ARBA00022679"/>
    </source>
</evidence>
<feature type="domain" description="Histidine kinase" evidence="14">
    <location>
        <begin position="459"/>
        <end position="566"/>
    </location>
</feature>
<dbReference type="PANTHER" id="PTHR34220">
    <property type="entry name" value="SENSOR HISTIDINE KINASE YPDA"/>
    <property type="match status" value="1"/>
</dbReference>
<evidence type="ECO:0000256" key="4">
    <source>
        <dbReference type="ARBA" id="ARBA00022475"/>
    </source>
</evidence>
<dbReference type="Pfam" id="PF02518">
    <property type="entry name" value="HATPase_c"/>
    <property type="match status" value="1"/>
</dbReference>
<keyword evidence="9" id="KW-0067">ATP-binding</keyword>
<accession>A0ABT4QGU5</accession>
<gene>
    <name evidence="16" type="ORF">O9H85_26605</name>
</gene>
<name>A0ABT4QGU5_9BACL</name>
<keyword evidence="4" id="KW-1003">Cell membrane</keyword>
<evidence type="ECO:0000256" key="3">
    <source>
        <dbReference type="ARBA" id="ARBA00012438"/>
    </source>
</evidence>
<keyword evidence="8 16" id="KW-0418">Kinase</keyword>
<evidence type="ECO:0000256" key="11">
    <source>
        <dbReference type="ARBA" id="ARBA00023136"/>
    </source>
</evidence>
<dbReference type="PRINTS" id="PR00344">
    <property type="entry name" value="BCTRLSENSOR"/>
</dbReference>
<dbReference type="InterPro" id="IPR004358">
    <property type="entry name" value="Sig_transdc_His_kin-like_C"/>
</dbReference>
<keyword evidence="7" id="KW-0547">Nucleotide-binding</keyword>
<keyword evidence="11 13" id="KW-0472">Membrane</keyword>
<evidence type="ECO:0000256" key="13">
    <source>
        <dbReference type="SAM" id="Phobius"/>
    </source>
</evidence>
<proteinExistence type="predicted"/>
<keyword evidence="6" id="KW-0808">Transferase</keyword>
<dbReference type="RefSeq" id="WP_269884437.1">
    <property type="nucleotide sequence ID" value="NZ_JAQAGZ010000020.1"/>
</dbReference>
<dbReference type="EMBL" id="JAQAGZ010000020">
    <property type="protein sequence ID" value="MCZ8515905.1"/>
    <property type="molecule type" value="Genomic_DNA"/>
</dbReference>
<feature type="coiled-coil region" evidence="12">
    <location>
        <begin position="327"/>
        <end position="371"/>
    </location>
</feature>
<feature type="domain" description="HAMP" evidence="15">
    <location>
        <begin position="297"/>
        <end position="349"/>
    </location>
</feature>
<dbReference type="InterPro" id="IPR010559">
    <property type="entry name" value="Sig_transdc_His_kin_internal"/>
</dbReference>
<dbReference type="SUPFAM" id="SSF55874">
    <property type="entry name" value="ATPase domain of HSP90 chaperone/DNA topoisomerase II/histidine kinase"/>
    <property type="match status" value="1"/>
</dbReference>
<evidence type="ECO:0000256" key="5">
    <source>
        <dbReference type="ARBA" id="ARBA00022553"/>
    </source>
</evidence>
<evidence type="ECO:0000256" key="9">
    <source>
        <dbReference type="ARBA" id="ARBA00022840"/>
    </source>
</evidence>
<comment type="caution">
    <text evidence="16">The sequence shown here is derived from an EMBL/GenBank/DDBJ whole genome shotgun (WGS) entry which is preliminary data.</text>
</comment>
<organism evidence="16 17">
    <name type="scientific">Paenibacillus gyeongsangnamensis</name>
    <dbReference type="NCBI Taxonomy" id="3388067"/>
    <lineage>
        <taxon>Bacteria</taxon>
        <taxon>Bacillati</taxon>
        <taxon>Bacillota</taxon>
        <taxon>Bacilli</taxon>
        <taxon>Bacillales</taxon>
        <taxon>Paenibacillaceae</taxon>
        <taxon>Paenibacillus</taxon>
    </lineage>
</organism>
<dbReference type="GO" id="GO:0016301">
    <property type="term" value="F:kinase activity"/>
    <property type="evidence" value="ECO:0007669"/>
    <property type="project" value="UniProtKB-KW"/>
</dbReference>
<evidence type="ECO:0000313" key="17">
    <source>
        <dbReference type="Proteomes" id="UP001527882"/>
    </source>
</evidence>
<evidence type="ECO:0000313" key="16">
    <source>
        <dbReference type="EMBL" id="MCZ8515905.1"/>
    </source>
</evidence>
<evidence type="ECO:0000256" key="1">
    <source>
        <dbReference type="ARBA" id="ARBA00000085"/>
    </source>
</evidence>
<evidence type="ECO:0000256" key="8">
    <source>
        <dbReference type="ARBA" id="ARBA00022777"/>
    </source>
</evidence>
<feature type="transmembrane region" description="Helical" evidence="13">
    <location>
        <begin position="273"/>
        <end position="295"/>
    </location>
</feature>
<comment type="catalytic activity">
    <reaction evidence="1">
        <text>ATP + protein L-histidine = ADP + protein N-phospho-L-histidine.</text>
        <dbReference type="EC" id="2.7.13.3"/>
    </reaction>
</comment>
<keyword evidence="10" id="KW-0902">Two-component regulatory system</keyword>
<dbReference type="Proteomes" id="UP001527882">
    <property type="component" value="Unassembled WGS sequence"/>
</dbReference>